<proteinExistence type="predicted"/>
<dbReference type="PANTHER" id="PTHR47691:SF3">
    <property type="entry name" value="HTH-TYPE TRANSCRIPTIONAL REGULATOR RV0890C-RELATED"/>
    <property type="match status" value="1"/>
</dbReference>
<feature type="domain" description="ORC1/DEAH AAA+ ATPase" evidence="2">
    <location>
        <begin position="202"/>
        <end position="302"/>
    </location>
</feature>
<evidence type="ECO:0000256" key="1">
    <source>
        <dbReference type="SAM" id="MobiDB-lite"/>
    </source>
</evidence>
<dbReference type="SUPFAM" id="SSF48452">
    <property type="entry name" value="TPR-like"/>
    <property type="match status" value="1"/>
</dbReference>
<dbReference type="PRINTS" id="PR00364">
    <property type="entry name" value="DISEASERSIST"/>
</dbReference>
<dbReference type="Gene3D" id="3.40.50.300">
    <property type="entry name" value="P-loop containing nucleotide triphosphate hydrolases"/>
    <property type="match status" value="1"/>
</dbReference>
<dbReference type="Pfam" id="PF13401">
    <property type="entry name" value="AAA_22"/>
    <property type="match status" value="1"/>
</dbReference>
<sequence length="926" mass="100608">MTTGEEDCFESLAHSLVRALDAWAACVDGAVSKGRPARKTLVRLLEQERDTPGWAARAPIDGPLLSYWLRGRGQLLPGTKHNRLPGVEDSAAVARALKAQAPGNAERLPAIGREISNLAARLQETAGRGWRRRIGESSFVQAGETGALPQQRGDRGRRDVQGDGAAHVPAPRAPVGHSMEQATSFFGRTPELVAGSALIERGRLVTLVGVGGVGKTRLAQRLTRDVAHRFEDGVYCVELADLHYGHSVAATVTAAFGLQVSAEQDPLRELATALQGRRVLLLLDNCEHLLDGCARTVRTLLALLPRLRVIATSRQPLDIGEEHVLRVMPLDVPPVSDGSRRRKDATGRICPESSAVALFTDRAEAACPGFRVTSTNQAAVIQVCRMLDGLPLALEIAARRLRTLTLEELAQRIEHRFRLLGPGGGERTAHPRHRALRALFDWSWDLCTDDERAAWQQLSLCAGGVLLTDAEQLCGANFTHGTRAPAGDRAVDAFATLSGLVDKSLVSRVDVGGHTRLHMLETVRAYGLERLRENDHAQNAVRRHRAYFLDLAARAGAAYGSAEQANWLRRLRPEHPNLRQIVTAVPPAGEPAEAVLRAAQGFWLHCLTSGRVGEGAHWMQVIIDRHPCPSESPGAVFSWCRAAWVAGFLLLMHGDRDNADRVIDMADQPLADLSASPGPSDVTADEGERAELAAAFLQLRGLAALMEQDIPQASTYALASLTAGRWSTMLLTQPQCLAQLGLAAVMQGDRVRALSLLEEALAISATRGDTWHRCYLLWILAIIHGEAGEIPEALGLLQCALRLVEEIEERMGEAVLSDTLAWLLASQGDARSAALVLGAVDRVWKPSGVPRHFGFAHMAAHRRRAVEQVRQMLGETAYTHVYREGQRLALREVLETAFAGHGALDGRHSQWADKGIGSGRALRLPR</sequence>
<organism evidence="3 4">
    <name type="scientific">Streptomyces azureus</name>
    <dbReference type="NCBI Taxonomy" id="146537"/>
    <lineage>
        <taxon>Bacteria</taxon>
        <taxon>Bacillati</taxon>
        <taxon>Actinomycetota</taxon>
        <taxon>Actinomycetes</taxon>
        <taxon>Kitasatosporales</taxon>
        <taxon>Streptomycetaceae</taxon>
        <taxon>Streptomyces</taxon>
    </lineage>
</organism>
<dbReference type="RefSeq" id="WP_059417524.1">
    <property type="nucleotide sequence ID" value="NZ_DF968255.1"/>
</dbReference>
<dbReference type="SUPFAM" id="SSF52540">
    <property type="entry name" value="P-loop containing nucleoside triphosphate hydrolases"/>
    <property type="match status" value="1"/>
</dbReference>
<dbReference type="EMBL" id="DF968255">
    <property type="protein sequence ID" value="GAP48290.1"/>
    <property type="molecule type" value="Genomic_DNA"/>
</dbReference>
<accession>A0A0K8PK73</accession>
<dbReference type="Gene3D" id="1.25.40.10">
    <property type="entry name" value="Tetratricopeptide repeat domain"/>
    <property type="match status" value="1"/>
</dbReference>
<evidence type="ECO:0000313" key="3">
    <source>
        <dbReference type="EMBL" id="GAP48290.1"/>
    </source>
</evidence>
<gene>
    <name evidence="3" type="ORF">SAZU_3117</name>
</gene>
<dbReference type="PATRIC" id="fig|146537.3.peg.3296"/>
<dbReference type="AlphaFoldDB" id="A0A0K8PK73"/>
<evidence type="ECO:0000259" key="2">
    <source>
        <dbReference type="Pfam" id="PF13401"/>
    </source>
</evidence>
<dbReference type="InterPro" id="IPR011990">
    <property type="entry name" value="TPR-like_helical_dom_sf"/>
</dbReference>
<feature type="compositionally biased region" description="Basic and acidic residues" evidence="1">
    <location>
        <begin position="152"/>
        <end position="161"/>
    </location>
</feature>
<evidence type="ECO:0000313" key="4">
    <source>
        <dbReference type="Proteomes" id="UP000053859"/>
    </source>
</evidence>
<dbReference type="InterPro" id="IPR049945">
    <property type="entry name" value="AAA_22"/>
</dbReference>
<dbReference type="Proteomes" id="UP000053859">
    <property type="component" value="Unassembled WGS sequence"/>
</dbReference>
<feature type="region of interest" description="Disordered" evidence="1">
    <location>
        <begin position="141"/>
        <end position="175"/>
    </location>
</feature>
<dbReference type="OrthoDB" id="499349at2"/>
<protein>
    <recommendedName>
        <fullName evidence="2">ORC1/DEAH AAA+ ATPase domain-containing protein</fullName>
    </recommendedName>
</protein>
<name>A0A0K8PK73_STRAJ</name>
<reference evidence="3" key="1">
    <citation type="journal article" date="2015" name="Genome Announc.">
        <title>Draft Genome Sequence of Thiostrepton-Producing Streptomyces azureus ATCC 14921.</title>
        <authorList>
            <person name="Sakihara K."/>
            <person name="Maeda J."/>
            <person name="Tashiro K."/>
            <person name="Fujino Y."/>
            <person name="Kuhara S."/>
            <person name="Ohshima T."/>
            <person name="Ogata S."/>
            <person name="Doi K."/>
        </authorList>
    </citation>
    <scope>NUCLEOTIDE SEQUENCE [LARGE SCALE GENOMIC DNA]</scope>
    <source>
        <strain evidence="3">ATCC14921</strain>
    </source>
</reference>
<dbReference type="GO" id="GO:0016887">
    <property type="term" value="F:ATP hydrolysis activity"/>
    <property type="evidence" value="ECO:0007669"/>
    <property type="project" value="InterPro"/>
</dbReference>
<dbReference type="PANTHER" id="PTHR47691">
    <property type="entry name" value="REGULATOR-RELATED"/>
    <property type="match status" value="1"/>
</dbReference>
<keyword evidence="4" id="KW-1185">Reference proteome</keyword>
<dbReference type="InterPro" id="IPR027417">
    <property type="entry name" value="P-loop_NTPase"/>
</dbReference>